<evidence type="ECO:0000256" key="1">
    <source>
        <dbReference type="ARBA" id="ARBA00007362"/>
    </source>
</evidence>
<dbReference type="SUPFAM" id="SSF103481">
    <property type="entry name" value="Multidrug resistance efflux transporter EmrE"/>
    <property type="match status" value="1"/>
</dbReference>
<dbReference type="EMBL" id="PNFZ01000007">
    <property type="protein sequence ID" value="PMB97449.1"/>
    <property type="molecule type" value="Genomic_DNA"/>
</dbReference>
<keyword evidence="2" id="KW-1133">Transmembrane helix</keyword>
<evidence type="ECO:0000256" key="2">
    <source>
        <dbReference type="SAM" id="Phobius"/>
    </source>
</evidence>
<sequence>MNRGVGRAAAMGAVVDLDGIALMPVLLLTGAPLIASAQPMMVGIYMALVPMLLGYLLFGYGLTRVTPSAATTLTLAEPAIAALLAVVLVGERLPAIGWAGLAGICASLLVLSLAPATHACAAEPSRSRELPIRQEA</sequence>
<protein>
    <recommendedName>
        <fullName evidence="3">EamA domain-containing protein</fullName>
    </recommendedName>
</protein>
<evidence type="ECO:0000313" key="4">
    <source>
        <dbReference type="EMBL" id="PMB97449.1"/>
    </source>
</evidence>
<dbReference type="InterPro" id="IPR000620">
    <property type="entry name" value="EamA_dom"/>
</dbReference>
<comment type="caution">
    <text evidence="4">The sequence shown here is derived from an EMBL/GenBank/DDBJ whole genome shotgun (WGS) entry which is preliminary data.</text>
</comment>
<feature type="transmembrane region" description="Helical" evidence="2">
    <location>
        <begin position="70"/>
        <end position="89"/>
    </location>
</feature>
<name>A0A2N6PFJ2_9MICO</name>
<feature type="domain" description="EamA" evidence="3">
    <location>
        <begin position="19"/>
        <end position="112"/>
    </location>
</feature>
<keyword evidence="5" id="KW-1185">Reference proteome</keyword>
<reference evidence="4 5" key="1">
    <citation type="submission" date="2017-09" db="EMBL/GenBank/DDBJ databases">
        <title>Bacterial strain isolated from the female urinary microbiota.</title>
        <authorList>
            <person name="Thomas-White K."/>
            <person name="Kumar N."/>
            <person name="Forster S."/>
            <person name="Putonti C."/>
            <person name="Lawley T."/>
            <person name="Wolfe A.J."/>
        </authorList>
    </citation>
    <scope>NUCLEOTIDE SEQUENCE [LARGE SCALE GENOMIC DNA]</scope>
    <source>
        <strain evidence="4 5">UMB0680</strain>
    </source>
</reference>
<feature type="transmembrane region" description="Helical" evidence="2">
    <location>
        <begin position="40"/>
        <end position="58"/>
    </location>
</feature>
<dbReference type="Proteomes" id="UP000235703">
    <property type="component" value="Unassembled WGS sequence"/>
</dbReference>
<dbReference type="AlphaFoldDB" id="A0A2N6PFJ2"/>
<evidence type="ECO:0000259" key="3">
    <source>
        <dbReference type="Pfam" id="PF00892"/>
    </source>
</evidence>
<keyword evidence="2" id="KW-0472">Membrane</keyword>
<feature type="transmembrane region" description="Helical" evidence="2">
    <location>
        <begin position="95"/>
        <end position="116"/>
    </location>
</feature>
<accession>A0A2N6PFJ2</accession>
<organism evidence="4 5">
    <name type="scientific">Brevibacterium luteolum</name>
    <dbReference type="NCBI Taxonomy" id="199591"/>
    <lineage>
        <taxon>Bacteria</taxon>
        <taxon>Bacillati</taxon>
        <taxon>Actinomycetota</taxon>
        <taxon>Actinomycetes</taxon>
        <taxon>Micrococcales</taxon>
        <taxon>Brevibacteriaceae</taxon>
        <taxon>Brevibacterium</taxon>
    </lineage>
</organism>
<gene>
    <name evidence="4" type="ORF">CJ198_11765</name>
</gene>
<evidence type="ECO:0000313" key="5">
    <source>
        <dbReference type="Proteomes" id="UP000235703"/>
    </source>
</evidence>
<dbReference type="OrthoDB" id="9787117at2"/>
<dbReference type="GO" id="GO:0016020">
    <property type="term" value="C:membrane"/>
    <property type="evidence" value="ECO:0007669"/>
    <property type="project" value="InterPro"/>
</dbReference>
<dbReference type="InterPro" id="IPR037185">
    <property type="entry name" value="EmrE-like"/>
</dbReference>
<feature type="transmembrane region" description="Helical" evidence="2">
    <location>
        <begin position="12"/>
        <end position="34"/>
    </location>
</feature>
<dbReference type="RefSeq" id="WP_102162798.1">
    <property type="nucleotide sequence ID" value="NZ_PNFZ01000007.1"/>
</dbReference>
<dbReference type="Pfam" id="PF00892">
    <property type="entry name" value="EamA"/>
    <property type="match status" value="1"/>
</dbReference>
<keyword evidence="2" id="KW-0812">Transmembrane</keyword>
<proteinExistence type="inferred from homology"/>
<comment type="similarity">
    <text evidence="1">Belongs to the EamA transporter family.</text>
</comment>